<dbReference type="InterPro" id="IPR010559">
    <property type="entry name" value="Sig_transdc_His_kin_internal"/>
</dbReference>
<evidence type="ECO:0000256" key="8">
    <source>
        <dbReference type="ARBA" id="ARBA00022840"/>
    </source>
</evidence>
<dbReference type="InterPro" id="IPR003594">
    <property type="entry name" value="HATPase_dom"/>
</dbReference>
<evidence type="ECO:0000256" key="9">
    <source>
        <dbReference type="ARBA" id="ARBA00022989"/>
    </source>
</evidence>
<evidence type="ECO:0000256" key="6">
    <source>
        <dbReference type="ARBA" id="ARBA00022741"/>
    </source>
</evidence>
<dbReference type="PROSITE" id="PS50885">
    <property type="entry name" value="HAMP"/>
    <property type="match status" value="1"/>
</dbReference>
<dbReference type="Pfam" id="PF02518">
    <property type="entry name" value="HATPase_c"/>
    <property type="match status" value="1"/>
</dbReference>
<evidence type="ECO:0000256" key="3">
    <source>
        <dbReference type="ARBA" id="ARBA00022553"/>
    </source>
</evidence>
<evidence type="ECO:0000256" key="4">
    <source>
        <dbReference type="ARBA" id="ARBA00022679"/>
    </source>
</evidence>
<keyword evidence="10" id="KW-0902">Two-component regulatory system</keyword>
<keyword evidence="5 12" id="KW-0812">Transmembrane</keyword>
<evidence type="ECO:0000313" key="15">
    <source>
        <dbReference type="Proteomes" id="UP001597273"/>
    </source>
</evidence>
<dbReference type="PANTHER" id="PTHR34220">
    <property type="entry name" value="SENSOR HISTIDINE KINASE YPDA"/>
    <property type="match status" value="1"/>
</dbReference>
<evidence type="ECO:0000256" key="7">
    <source>
        <dbReference type="ARBA" id="ARBA00022777"/>
    </source>
</evidence>
<evidence type="ECO:0000256" key="11">
    <source>
        <dbReference type="ARBA" id="ARBA00023136"/>
    </source>
</evidence>
<proteinExistence type="predicted"/>
<organism evidence="14 15">
    <name type="scientific">Planococcus chinensis</name>
    <dbReference type="NCBI Taxonomy" id="272917"/>
    <lineage>
        <taxon>Bacteria</taxon>
        <taxon>Bacillati</taxon>
        <taxon>Bacillota</taxon>
        <taxon>Bacilli</taxon>
        <taxon>Bacillales</taxon>
        <taxon>Caryophanaceae</taxon>
        <taxon>Planococcus</taxon>
    </lineage>
</organism>
<evidence type="ECO:0000313" key="14">
    <source>
        <dbReference type="EMBL" id="MFD1863090.1"/>
    </source>
</evidence>
<dbReference type="Gene3D" id="3.30.565.10">
    <property type="entry name" value="Histidine kinase-like ATPase, C-terminal domain"/>
    <property type="match status" value="1"/>
</dbReference>
<sequence length="607" mass="69235">MRTMKMKKKAFQILRNNSLFIKMFLIMVISIIAVSLLITFSSIRMSSNLFMETFSISNTKALEQIESEFEDYSFAIVSTANEVQNNGTIKRVLTQENGNAIQMSKAYHDISRQIERIYPTVESYDANMIVLGFNERLYNVNYSNWPVSWDVLRYHPITKYAINNPNRLVYQFLPSNSFNDEPMIVATKALMEWSTGEIYGVLYFPIREVQLKEFYEGYTSVENEVLLVNERGKIISSNKEHRIGDDVKDVMALAKEVDDEGMEFKDVHVLGKDYMLMSQFLPTYNMYLVNLVDKSAVLDNLVNTKEILLISLGIVLLAVVVVFIISRRMTNSISRLVKQISVMAKHDFNKPVAETGGYEAKKIANAFNSMLSELQEYVDLVVLAQQKQRGAELMALQHQINPHFIYNTLASVKFMIQQDKKEKATDMIHALISLLQNALSNVDQTITVEQEIADLKNYVLINQSRYGEGIKANFFVSPDCLDCQLPKLILQPFIENAFFHAFNEKKEGFVQILVSQKGDNLVCEIVDNGDGMEIKGDHTKEDIKEKRHLFSGIGIRNVHERIQLLYGEEYGVEITSEKGSGTKVKVELPLHKAETAAIPKNIPSIQE</sequence>
<dbReference type="InterPro" id="IPR003660">
    <property type="entry name" value="HAMP_dom"/>
</dbReference>
<keyword evidence="3" id="KW-0597">Phosphoprotein</keyword>
<keyword evidence="15" id="KW-1185">Reference proteome</keyword>
<keyword evidence="2" id="KW-1003">Cell membrane</keyword>
<dbReference type="Pfam" id="PF06580">
    <property type="entry name" value="His_kinase"/>
    <property type="match status" value="1"/>
</dbReference>
<dbReference type="InterPro" id="IPR050640">
    <property type="entry name" value="Bact_2-comp_sensor_kinase"/>
</dbReference>
<keyword evidence="8" id="KW-0067">ATP-binding</keyword>
<evidence type="ECO:0000256" key="5">
    <source>
        <dbReference type="ARBA" id="ARBA00022692"/>
    </source>
</evidence>
<keyword evidence="7 14" id="KW-0418">Kinase</keyword>
<dbReference type="EMBL" id="JBHUFW010000005">
    <property type="protein sequence ID" value="MFD1863090.1"/>
    <property type="molecule type" value="Genomic_DNA"/>
</dbReference>
<name>A0ABW4QHK3_9BACL</name>
<evidence type="ECO:0000256" key="12">
    <source>
        <dbReference type="SAM" id="Phobius"/>
    </source>
</evidence>
<keyword evidence="4 14" id="KW-0808">Transferase</keyword>
<reference evidence="15" key="1">
    <citation type="journal article" date="2019" name="Int. J. Syst. Evol. Microbiol.">
        <title>The Global Catalogue of Microorganisms (GCM) 10K type strain sequencing project: providing services to taxonomists for standard genome sequencing and annotation.</title>
        <authorList>
            <consortium name="The Broad Institute Genomics Platform"/>
            <consortium name="The Broad Institute Genome Sequencing Center for Infectious Disease"/>
            <person name="Wu L."/>
            <person name="Ma J."/>
        </authorList>
    </citation>
    <scope>NUCLEOTIDE SEQUENCE [LARGE SCALE GENOMIC DNA]</scope>
    <source>
        <strain evidence="15">CGMCC 1.15475</strain>
    </source>
</reference>
<dbReference type="PANTHER" id="PTHR34220:SF11">
    <property type="entry name" value="SENSOR PROTEIN KINASE HPTS"/>
    <property type="match status" value="1"/>
</dbReference>
<feature type="transmembrane region" description="Helical" evidence="12">
    <location>
        <begin position="307"/>
        <end position="325"/>
    </location>
</feature>
<accession>A0ABW4QHK3</accession>
<keyword evidence="11 12" id="KW-0472">Membrane</keyword>
<feature type="transmembrane region" description="Helical" evidence="12">
    <location>
        <begin position="20"/>
        <end position="43"/>
    </location>
</feature>
<feature type="domain" description="HAMP" evidence="13">
    <location>
        <begin position="327"/>
        <end position="379"/>
    </location>
</feature>
<dbReference type="SMART" id="SM00304">
    <property type="entry name" value="HAMP"/>
    <property type="match status" value="1"/>
</dbReference>
<gene>
    <name evidence="14" type="ORF">ACFSDB_09115</name>
</gene>
<dbReference type="Pfam" id="PF00672">
    <property type="entry name" value="HAMP"/>
    <property type="match status" value="1"/>
</dbReference>
<keyword evidence="9 12" id="KW-1133">Transmembrane helix</keyword>
<evidence type="ECO:0000259" key="13">
    <source>
        <dbReference type="PROSITE" id="PS50885"/>
    </source>
</evidence>
<dbReference type="GO" id="GO:0004673">
    <property type="term" value="F:protein histidine kinase activity"/>
    <property type="evidence" value="ECO:0007669"/>
    <property type="project" value="UniProtKB-EC"/>
</dbReference>
<comment type="caution">
    <text evidence="14">The sequence shown here is derived from an EMBL/GenBank/DDBJ whole genome shotgun (WGS) entry which is preliminary data.</text>
</comment>
<dbReference type="CDD" id="cd06225">
    <property type="entry name" value="HAMP"/>
    <property type="match status" value="1"/>
</dbReference>
<dbReference type="Gene3D" id="6.10.340.10">
    <property type="match status" value="1"/>
</dbReference>
<dbReference type="Proteomes" id="UP001597273">
    <property type="component" value="Unassembled WGS sequence"/>
</dbReference>
<evidence type="ECO:0000256" key="10">
    <source>
        <dbReference type="ARBA" id="ARBA00023012"/>
    </source>
</evidence>
<evidence type="ECO:0000256" key="2">
    <source>
        <dbReference type="ARBA" id="ARBA00022475"/>
    </source>
</evidence>
<dbReference type="InterPro" id="IPR036890">
    <property type="entry name" value="HATPase_C_sf"/>
</dbReference>
<dbReference type="SUPFAM" id="SSF55874">
    <property type="entry name" value="ATPase domain of HSP90 chaperone/DNA topoisomerase II/histidine kinase"/>
    <property type="match status" value="1"/>
</dbReference>
<comment type="subcellular location">
    <subcellularLocation>
        <location evidence="1">Cell membrane</location>
        <topology evidence="1">Multi-pass membrane protein</topology>
    </subcellularLocation>
</comment>
<keyword evidence="6" id="KW-0547">Nucleotide-binding</keyword>
<evidence type="ECO:0000256" key="1">
    <source>
        <dbReference type="ARBA" id="ARBA00004651"/>
    </source>
</evidence>
<dbReference type="EC" id="2.7.13.3" evidence="14"/>
<protein>
    <submittedName>
        <fullName evidence="14">Sensor histidine kinase</fullName>
        <ecNumber evidence="14">2.7.13.3</ecNumber>
    </submittedName>
</protein>